<keyword evidence="3" id="KW-0808">Transferase</keyword>
<dbReference type="RefSeq" id="WP_136080436.1">
    <property type="nucleotide sequence ID" value="NZ_CAAHFG010000002.1"/>
</dbReference>
<gene>
    <name evidence="3" type="primary">mshA_4</name>
    <name evidence="3" type="ORF">PDESU_03381</name>
</gene>
<dbReference type="EMBL" id="CAAHFG010000002">
    <property type="protein sequence ID" value="VGO14812.1"/>
    <property type="molecule type" value="Genomic_DNA"/>
</dbReference>
<evidence type="ECO:0000313" key="3">
    <source>
        <dbReference type="EMBL" id="VGO14812.1"/>
    </source>
</evidence>
<dbReference type="PANTHER" id="PTHR45947:SF3">
    <property type="entry name" value="SULFOQUINOVOSYL TRANSFERASE SQD2"/>
    <property type="match status" value="1"/>
</dbReference>
<dbReference type="InterPro" id="IPR001296">
    <property type="entry name" value="Glyco_trans_1"/>
</dbReference>
<dbReference type="Pfam" id="PF13579">
    <property type="entry name" value="Glyco_trans_4_4"/>
    <property type="match status" value="1"/>
</dbReference>
<protein>
    <submittedName>
        <fullName evidence="3">D-inositol 3-phosphate glycosyltransferase</fullName>
    </submittedName>
</protein>
<dbReference type="AlphaFoldDB" id="A0A6C2U450"/>
<proteinExistence type="predicted"/>
<evidence type="ECO:0000259" key="2">
    <source>
        <dbReference type="Pfam" id="PF13579"/>
    </source>
</evidence>
<dbReference type="InterPro" id="IPR050194">
    <property type="entry name" value="Glycosyltransferase_grp1"/>
</dbReference>
<organism evidence="3 4">
    <name type="scientific">Pontiella desulfatans</name>
    <dbReference type="NCBI Taxonomy" id="2750659"/>
    <lineage>
        <taxon>Bacteria</taxon>
        <taxon>Pseudomonadati</taxon>
        <taxon>Kiritimatiellota</taxon>
        <taxon>Kiritimatiellia</taxon>
        <taxon>Kiritimatiellales</taxon>
        <taxon>Pontiellaceae</taxon>
        <taxon>Pontiella</taxon>
    </lineage>
</organism>
<evidence type="ECO:0000313" key="4">
    <source>
        <dbReference type="Proteomes" id="UP000366872"/>
    </source>
</evidence>
<keyword evidence="4" id="KW-1185">Reference proteome</keyword>
<feature type="domain" description="Glycosyl transferase family 1" evidence="1">
    <location>
        <begin position="184"/>
        <end position="336"/>
    </location>
</feature>
<dbReference type="Proteomes" id="UP000366872">
    <property type="component" value="Unassembled WGS sequence"/>
</dbReference>
<dbReference type="Pfam" id="PF00534">
    <property type="entry name" value="Glycos_transf_1"/>
    <property type="match status" value="1"/>
</dbReference>
<dbReference type="SUPFAM" id="SSF53756">
    <property type="entry name" value="UDP-Glycosyltransferase/glycogen phosphorylase"/>
    <property type="match status" value="1"/>
</dbReference>
<accession>A0A6C2U450</accession>
<reference evidence="3 4" key="1">
    <citation type="submission" date="2019-04" db="EMBL/GenBank/DDBJ databases">
        <authorList>
            <person name="Van Vliet M D."/>
        </authorList>
    </citation>
    <scope>NUCLEOTIDE SEQUENCE [LARGE SCALE GENOMIC DNA]</scope>
    <source>
        <strain evidence="3 4">F1</strain>
    </source>
</reference>
<sequence length="375" mass="41243">MNIKVLTTSSRKAGGLFYSVRWLSKALANEGCRPEILSPLDEFSQEDLGVWNPIPVELFRGHGPLQTSFRLREKLAASGADLIHLHGIWMDNQWAAAQWQARTGRPVVVSPRGMLDPWAVSNSAWKKRLVEILFAKKALRKASCIHALCRSEVESIRAYGLDNPVALIPNGVELPELGLREPSGTRKTLLFLGRIHPKKGITELLKAWSGFSGGWKLVIAGWDDGGYDEGLKALACELGLRHVEFVGPQYGKEKEQLLRSVDAFILPSFSEGLPMSVLEAWSYGLPVVVTDYCNLPEGFKAKAALRIAPDAETIANGLETLASMSGSELHAMGACGRKLVEDKFTWPRIAADMRQVYEWCVGGGNPPECMEFADG</sequence>
<dbReference type="GO" id="GO:0016757">
    <property type="term" value="F:glycosyltransferase activity"/>
    <property type="evidence" value="ECO:0007669"/>
    <property type="project" value="InterPro"/>
</dbReference>
<dbReference type="InterPro" id="IPR028098">
    <property type="entry name" value="Glyco_trans_4-like_N"/>
</dbReference>
<dbReference type="Gene3D" id="3.40.50.2000">
    <property type="entry name" value="Glycogen Phosphorylase B"/>
    <property type="match status" value="2"/>
</dbReference>
<feature type="domain" description="Glycosyltransferase subfamily 4-like N-terminal" evidence="2">
    <location>
        <begin position="15"/>
        <end position="171"/>
    </location>
</feature>
<evidence type="ECO:0000259" key="1">
    <source>
        <dbReference type="Pfam" id="PF00534"/>
    </source>
</evidence>
<name>A0A6C2U450_PONDE</name>
<dbReference type="PANTHER" id="PTHR45947">
    <property type="entry name" value="SULFOQUINOVOSYL TRANSFERASE SQD2"/>
    <property type="match status" value="1"/>
</dbReference>